<dbReference type="InterPro" id="IPR027417">
    <property type="entry name" value="P-loop_NTPase"/>
</dbReference>
<dbReference type="InterPro" id="IPR050764">
    <property type="entry name" value="CbbQ/NirQ/NorQ/GpvN"/>
</dbReference>
<protein>
    <submittedName>
        <fullName evidence="2">MoxR-like ATPase</fullName>
    </submittedName>
</protein>
<dbReference type="Pfam" id="PF07728">
    <property type="entry name" value="AAA_5"/>
    <property type="match status" value="1"/>
</dbReference>
<dbReference type="RefSeq" id="WP_120798720.1">
    <property type="nucleotide sequence ID" value="NZ_RBXL01000001.1"/>
</dbReference>
<evidence type="ECO:0000313" key="3">
    <source>
        <dbReference type="Proteomes" id="UP000274556"/>
    </source>
</evidence>
<dbReference type="GO" id="GO:0016887">
    <property type="term" value="F:ATP hydrolysis activity"/>
    <property type="evidence" value="ECO:0007669"/>
    <property type="project" value="InterPro"/>
</dbReference>
<evidence type="ECO:0000259" key="1">
    <source>
        <dbReference type="SMART" id="SM00382"/>
    </source>
</evidence>
<name>A0A495VBI3_9GAMM</name>
<sequence length="324" mass="36056">MDYKPKLFELPPDGTWSGAHDYPPYVFNDDIAIAVDVALATNRPLLIAGPPGSGKSMLAPAMAGLLGWRYLRHTLTSRSRLEELTGEADHLRRLHDAQAARPGETFPPDWYYRKPGLLWWAFSPETAARRGATSAEIQRLSAPFVEPDRPRGFNDQVANTVILLDEIDKAEPDLPNDLLEPLDRMSFQVPNGPRVDAATELRLLVVITTNGERELPPAFLRRCISLVLGDPDENRLKNIAAHHYPKRDYPKLDRSLFGAVAARVIEQQKSAKDSGQRPPSTSEYLDALRACDRLGIDPEHPLWERISLATLAKDSGIESEMGGI</sequence>
<dbReference type="OrthoDB" id="9783370at2"/>
<organism evidence="2 3">
    <name type="scientific">Thiocapsa rosea</name>
    <dbReference type="NCBI Taxonomy" id="69360"/>
    <lineage>
        <taxon>Bacteria</taxon>
        <taxon>Pseudomonadati</taxon>
        <taxon>Pseudomonadota</taxon>
        <taxon>Gammaproteobacteria</taxon>
        <taxon>Chromatiales</taxon>
        <taxon>Chromatiaceae</taxon>
        <taxon>Thiocapsa</taxon>
    </lineage>
</organism>
<gene>
    <name evidence="2" type="ORF">BDD21_4160</name>
</gene>
<dbReference type="Gene3D" id="3.40.50.300">
    <property type="entry name" value="P-loop containing nucleotide triphosphate hydrolases"/>
    <property type="match status" value="1"/>
</dbReference>
<proteinExistence type="predicted"/>
<feature type="domain" description="AAA+ ATPase" evidence="1">
    <location>
        <begin position="41"/>
        <end position="234"/>
    </location>
</feature>
<comment type="caution">
    <text evidence="2">The sequence shown here is derived from an EMBL/GenBank/DDBJ whole genome shotgun (WGS) entry which is preliminary data.</text>
</comment>
<dbReference type="InterPro" id="IPR011704">
    <property type="entry name" value="ATPase_dyneun-rel_AAA"/>
</dbReference>
<dbReference type="AlphaFoldDB" id="A0A495VBI3"/>
<dbReference type="GO" id="GO:0005524">
    <property type="term" value="F:ATP binding"/>
    <property type="evidence" value="ECO:0007669"/>
    <property type="project" value="InterPro"/>
</dbReference>
<evidence type="ECO:0000313" key="2">
    <source>
        <dbReference type="EMBL" id="RKT46634.1"/>
    </source>
</evidence>
<dbReference type="PANTHER" id="PTHR42759">
    <property type="entry name" value="MOXR FAMILY PROTEIN"/>
    <property type="match status" value="1"/>
</dbReference>
<dbReference type="SUPFAM" id="SSF52540">
    <property type="entry name" value="P-loop containing nucleoside triphosphate hydrolases"/>
    <property type="match status" value="1"/>
</dbReference>
<reference evidence="2 3" key="1">
    <citation type="submission" date="2018-10" db="EMBL/GenBank/DDBJ databases">
        <title>Genomic Encyclopedia of Archaeal and Bacterial Type Strains, Phase II (KMG-II): from individual species to whole genera.</title>
        <authorList>
            <person name="Goeker M."/>
        </authorList>
    </citation>
    <scope>NUCLEOTIDE SEQUENCE [LARGE SCALE GENOMIC DNA]</scope>
    <source>
        <strain evidence="2 3">DSM 235</strain>
    </source>
</reference>
<dbReference type="Proteomes" id="UP000274556">
    <property type="component" value="Unassembled WGS sequence"/>
</dbReference>
<dbReference type="PANTHER" id="PTHR42759:SF1">
    <property type="entry name" value="MAGNESIUM-CHELATASE SUBUNIT CHLD"/>
    <property type="match status" value="1"/>
</dbReference>
<dbReference type="EMBL" id="RBXL01000001">
    <property type="protein sequence ID" value="RKT46634.1"/>
    <property type="molecule type" value="Genomic_DNA"/>
</dbReference>
<keyword evidence="3" id="KW-1185">Reference proteome</keyword>
<dbReference type="InterPro" id="IPR003593">
    <property type="entry name" value="AAA+_ATPase"/>
</dbReference>
<accession>A0A495VBI3</accession>
<dbReference type="SMART" id="SM00382">
    <property type="entry name" value="AAA"/>
    <property type="match status" value="1"/>
</dbReference>